<evidence type="ECO:0000313" key="3">
    <source>
        <dbReference type="Proteomes" id="UP001197328"/>
    </source>
</evidence>
<dbReference type="EMBL" id="JAHLVD010000004">
    <property type="protein sequence ID" value="KAG7850288.1"/>
    <property type="molecule type" value="Genomic_DNA"/>
</dbReference>
<evidence type="ECO:0000256" key="1">
    <source>
        <dbReference type="SAM" id="MobiDB-lite"/>
    </source>
</evidence>
<gene>
    <name evidence="2" type="ORF">KL940_001848</name>
</gene>
<accession>A0ABQ7RYX5</accession>
<feature type="region of interest" description="Disordered" evidence="1">
    <location>
        <begin position="219"/>
        <end position="241"/>
    </location>
</feature>
<name>A0ABQ7RYX5_PICAN</name>
<feature type="compositionally biased region" description="Polar residues" evidence="1">
    <location>
        <begin position="307"/>
        <end position="323"/>
    </location>
</feature>
<proteinExistence type="predicted"/>
<comment type="caution">
    <text evidence="2">The sequence shown here is derived from an EMBL/GenBank/DDBJ whole genome shotgun (WGS) entry which is preliminary data.</text>
</comment>
<feature type="compositionally biased region" description="Polar residues" evidence="1">
    <location>
        <begin position="102"/>
        <end position="118"/>
    </location>
</feature>
<feature type="region of interest" description="Disordered" evidence="1">
    <location>
        <begin position="302"/>
        <end position="331"/>
    </location>
</feature>
<protein>
    <submittedName>
        <fullName evidence="2">Uncharacterized protein</fullName>
    </submittedName>
</protein>
<feature type="region of interest" description="Disordered" evidence="1">
    <location>
        <begin position="96"/>
        <end position="202"/>
    </location>
</feature>
<sequence>MSTHYHLSQLQCKLLELRVHFHHWWNSGGGRRDPEKHPNILTRRLKNMPLISLRNAEFAAYLVSLGIDKDTGLHLGVPISELAKRHERLRQTIKLLGLGQREPQQQHSETNEKSNSWRLDNRYHLRVVEQLDAPPEDEVNKKTGAEADEEEHEGVEEHATEMPQNPENTPIDEAQQMQDQEERVVQQQQLAPQGHSNARRDRSLARFLPFKAKRKKFIKTPPLEQENELPPPPPPTKPHRKVSISLPTEYLQYDEPDSDSVFGESLLRDIDRPSIGRRAVSDITNASTTVFRPLKAILKRELIENPKPSSRSLRPTSEISPNSAPGKKTTLPGSHLFSTIINDISLNAALQANGLAPKRRIPREVKPDFTNLNDYSSIMNNENKAQKLNRQERPMSLDSCLNQTIIIEAKPELIEESSPLALVLESSENHPYSTIGYGMDIITNYQYADDTLSRQDENQLRQKTVLDKVDVVKLNDSAIFLPHLEHLE</sequence>
<reference evidence="2 3" key="1">
    <citation type="journal article" date="2021" name="G3 (Bethesda)">
        <title>Genomic diversity, chromosomal rearrangements, and interspecies hybridization in the ogataea polymorpha species complex.</title>
        <authorList>
            <person name="Hanson S.J."/>
            <person name="Cinneide E.O."/>
            <person name="Salzberg L.I."/>
            <person name="Wolfe K.H."/>
            <person name="McGowan J."/>
            <person name="Fitzpatrick D.A."/>
            <person name="Matlin K."/>
        </authorList>
    </citation>
    <scope>NUCLEOTIDE SEQUENCE [LARGE SCALE GENOMIC DNA]</scope>
    <source>
        <strain evidence="2">51-138</strain>
    </source>
</reference>
<dbReference type="Proteomes" id="UP001197328">
    <property type="component" value="Unassembled WGS sequence"/>
</dbReference>
<evidence type="ECO:0000313" key="2">
    <source>
        <dbReference type="EMBL" id="KAG7850288.1"/>
    </source>
</evidence>
<organism evidence="2 3">
    <name type="scientific">Pichia angusta</name>
    <name type="common">Yeast</name>
    <name type="synonym">Hansenula polymorpha</name>
    <dbReference type="NCBI Taxonomy" id="870730"/>
    <lineage>
        <taxon>Eukaryota</taxon>
        <taxon>Fungi</taxon>
        <taxon>Dikarya</taxon>
        <taxon>Ascomycota</taxon>
        <taxon>Saccharomycotina</taxon>
        <taxon>Pichiomycetes</taxon>
        <taxon>Pichiales</taxon>
        <taxon>Pichiaceae</taxon>
        <taxon>Ogataea</taxon>
    </lineage>
</organism>
<feature type="compositionally biased region" description="Basic and acidic residues" evidence="1">
    <location>
        <begin position="119"/>
        <end position="129"/>
    </location>
</feature>
<keyword evidence="3" id="KW-1185">Reference proteome</keyword>